<sequence>MGGDIDRASELWRESNSIKPKDQVSVITWLDYDAPQSAIPVADGPLIPEARDGSYAIKGGPILDEFLKGAKVAHSNESEGSGHTTVVGHSYGSTVVAEAAKNGARPDDVIVAGSPGMQAKHHTDLGIKDDHMWAMVAEGDIVPSVGRLSALQEGGIVPSDTQFGSANMATDTIGHSDYWKRREDGQASLSLQNQARVIVGEYEEVEINQK</sequence>
<evidence type="ECO:0000313" key="2">
    <source>
        <dbReference type="EMBL" id="MBU7596598.1"/>
    </source>
</evidence>
<dbReference type="AlphaFoldDB" id="A0A949N734"/>
<proteinExistence type="predicted"/>
<keyword evidence="3" id="KW-1185">Reference proteome</keyword>
<dbReference type="Pfam" id="PF06259">
    <property type="entry name" value="Abhydrolase_8"/>
    <property type="match status" value="1"/>
</dbReference>
<feature type="domain" description="DUF1023" evidence="1">
    <location>
        <begin position="8"/>
        <end position="149"/>
    </location>
</feature>
<reference evidence="2" key="1">
    <citation type="submission" date="2021-06" db="EMBL/GenBank/DDBJ databases">
        <title>Sequencing of actinobacteria type strains.</title>
        <authorList>
            <person name="Nguyen G.-S."/>
            <person name="Wentzel A."/>
        </authorList>
    </citation>
    <scope>NUCLEOTIDE SEQUENCE</scope>
    <source>
        <strain evidence="2">P38-E01</strain>
    </source>
</reference>
<name>A0A949N734_9ACTN</name>
<comment type="caution">
    <text evidence="2">The sequence shown here is derived from an EMBL/GenBank/DDBJ whole genome shotgun (WGS) entry which is preliminary data.</text>
</comment>
<dbReference type="Proteomes" id="UP000694501">
    <property type="component" value="Unassembled WGS sequence"/>
</dbReference>
<dbReference type="InterPro" id="IPR010427">
    <property type="entry name" value="DUF1023"/>
</dbReference>
<evidence type="ECO:0000313" key="3">
    <source>
        <dbReference type="Proteomes" id="UP000694501"/>
    </source>
</evidence>
<gene>
    <name evidence="2" type="ORF">JGS22_002830</name>
</gene>
<evidence type="ECO:0000259" key="1">
    <source>
        <dbReference type="Pfam" id="PF06259"/>
    </source>
</evidence>
<dbReference type="EMBL" id="JAELVF020000001">
    <property type="protein sequence ID" value="MBU7596598.1"/>
    <property type="molecule type" value="Genomic_DNA"/>
</dbReference>
<keyword evidence="2" id="KW-0378">Hydrolase</keyword>
<protein>
    <submittedName>
        <fullName evidence="2">Alpha/beta hydrolase family protein</fullName>
    </submittedName>
</protein>
<dbReference type="GO" id="GO:0016787">
    <property type="term" value="F:hydrolase activity"/>
    <property type="evidence" value="ECO:0007669"/>
    <property type="project" value="UniProtKB-KW"/>
</dbReference>
<accession>A0A949N734</accession>
<organism evidence="2 3">
    <name type="scientific">Streptomyces tardus</name>
    <dbReference type="NCBI Taxonomy" id="2780544"/>
    <lineage>
        <taxon>Bacteria</taxon>
        <taxon>Bacillati</taxon>
        <taxon>Actinomycetota</taxon>
        <taxon>Actinomycetes</taxon>
        <taxon>Kitasatosporales</taxon>
        <taxon>Streptomycetaceae</taxon>
        <taxon>Streptomyces</taxon>
    </lineage>
</organism>